<keyword evidence="7" id="KW-0865">Zymogen</keyword>
<accession>A0AAD7Z8P0</accession>
<feature type="chain" id="PRO_5042090591" description="Peptidase S1 domain-containing protein" evidence="10">
    <location>
        <begin position="24"/>
        <end position="467"/>
    </location>
</feature>
<sequence length="467" mass="51469">MGCSSYLWLVSILVLLNTPSLDCQHQNGDDYIHYDTPSLQHPPSPCPGVFSYEGREAEKDKWFGVILVTTDAVLKGLRLDIILDSPAQLIGNWIGDVSSSSNIHFTILNLNMTVNPGPPTSVRIFAKFQHGGEVPRLQSIQLNGREICPEHGIPPIVTKPITTRRPTSPPTVRPIYTVDAITRTVPVTSTPNPSSTDVYRGCGRTTEQPTPLITGGQGTSRGQFPWHAALYQSKDIHLKYTCGGSLIGARVILTAAHCVTKHSSNYPMNPDLFLVYLGKYHLKVWSEGGVQVKQIVEIIVHPKYNSSNFQADLAILLLSSPAEYTVFVRPVCLWDRQQTDLSYVIGKEGTVPGWGLDETGQISEDLMMTKMPVVSQQTCLWSNKDFFPSFTSNTTFCAGYRNGSVCNGDSGGGMVFSRKIDGSTVWMLRGIVSLSKSKENQATCDVSNYVVFTDAAKYLDWINKLTK</sequence>
<evidence type="ECO:0000256" key="6">
    <source>
        <dbReference type="ARBA" id="ARBA00022825"/>
    </source>
</evidence>
<evidence type="ECO:0000256" key="2">
    <source>
        <dbReference type="ARBA" id="ARBA00022525"/>
    </source>
</evidence>
<dbReference type="Proteomes" id="UP001233999">
    <property type="component" value="Unassembled WGS sequence"/>
</dbReference>
<evidence type="ECO:0000256" key="8">
    <source>
        <dbReference type="ARBA" id="ARBA00023157"/>
    </source>
</evidence>
<dbReference type="CDD" id="cd00190">
    <property type="entry name" value="Tryp_SPc"/>
    <property type="match status" value="1"/>
</dbReference>
<dbReference type="Pfam" id="PF16030">
    <property type="entry name" value="GD_N"/>
    <property type="match status" value="1"/>
</dbReference>
<proteinExistence type="predicted"/>
<protein>
    <recommendedName>
        <fullName evidence="11">Peptidase S1 domain-containing protein</fullName>
    </recommendedName>
</protein>
<gene>
    <name evidence="12" type="ORF">L9F63_006918</name>
</gene>
<dbReference type="EMBL" id="JASPKZ010009805">
    <property type="protein sequence ID" value="KAJ9576185.1"/>
    <property type="molecule type" value="Genomic_DNA"/>
</dbReference>
<dbReference type="AlphaFoldDB" id="A0AAD7Z8P0"/>
<dbReference type="GO" id="GO:0005576">
    <property type="term" value="C:extracellular region"/>
    <property type="evidence" value="ECO:0007669"/>
    <property type="project" value="UniProtKB-SubCell"/>
</dbReference>
<reference evidence="12" key="2">
    <citation type="submission" date="2023-05" db="EMBL/GenBank/DDBJ databases">
        <authorList>
            <person name="Fouks B."/>
        </authorList>
    </citation>
    <scope>NUCLEOTIDE SEQUENCE</scope>
    <source>
        <strain evidence="12">Stay&amp;Tobe</strain>
        <tissue evidence="12">Testes</tissue>
    </source>
</reference>
<dbReference type="InterPro" id="IPR001314">
    <property type="entry name" value="Peptidase_S1A"/>
</dbReference>
<dbReference type="GO" id="GO:0006508">
    <property type="term" value="P:proteolysis"/>
    <property type="evidence" value="ECO:0007669"/>
    <property type="project" value="UniProtKB-KW"/>
</dbReference>
<keyword evidence="8" id="KW-1015">Disulfide bond</keyword>
<dbReference type="InterPro" id="IPR051333">
    <property type="entry name" value="CLIP_Serine_Protease"/>
</dbReference>
<dbReference type="SUPFAM" id="SSF50494">
    <property type="entry name" value="Trypsin-like serine proteases"/>
    <property type="match status" value="1"/>
</dbReference>
<feature type="domain" description="Peptidase S1" evidence="11">
    <location>
        <begin position="213"/>
        <end position="467"/>
    </location>
</feature>
<organism evidence="12 13">
    <name type="scientific">Diploptera punctata</name>
    <name type="common">Pacific beetle cockroach</name>
    <dbReference type="NCBI Taxonomy" id="6984"/>
    <lineage>
        <taxon>Eukaryota</taxon>
        <taxon>Metazoa</taxon>
        <taxon>Ecdysozoa</taxon>
        <taxon>Arthropoda</taxon>
        <taxon>Hexapoda</taxon>
        <taxon>Insecta</taxon>
        <taxon>Pterygota</taxon>
        <taxon>Neoptera</taxon>
        <taxon>Polyneoptera</taxon>
        <taxon>Dictyoptera</taxon>
        <taxon>Blattodea</taxon>
        <taxon>Blaberoidea</taxon>
        <taxon>Blaberidae</taxon>
        <taxon>Diplopterinae</taxon>
        <taxon>Diploptera</taxon>
    </lineage>
</organism>
<comment type="caution">
    <text evidence="12">The sequence shown here is derived from an EMBL/GenBank/DDBJ whole genome shotgun (WGS) entry which is preliminary data.</text>
</comment>
<name>A0AAD7Z8P0_DIPPU</name>
<reference evidence="12" key="1">
    <citation type="journal article" date="2023" name="IScience">
        <title>Live-bearing cockroach genome reveals convergent evolutionary mechanisms linked to viviparity in insects and beyond.</title>
        <authorList>
            <person name="Fouks B."/>
            <person name="Harrison M.C."/>
            <person name="Mikhailova A.A."/>
            <person name="Marchal E."/>
            <person name="English S."/>
            <person name="Carruthers M."/>
            <person name="Jennings E.C."/>
            <person name="Chiamaka E.L."/>
            <person name="Frigard R.A."/>
            <person name="Pippel M."/>
            <person name="Attardo G.M."/>
            <person name="Benoit J.B."/>
            <person name="Bornberg-Bauer E."/>
            <person name="Tobe S.S."/>
        </authorList>
    </citation>
    <scope>NUCLEOTIDE SEQUENCE</scope>
    <source>
        <strain evidence="12">Stay&amp;Tobe</strain>
    </source>
</reference>
<evidence type="ECO:0000313" key="13">
    <source>
        <dbReference type="Proteomes" id="UP001233999"/>
    </source>
</evidence>
<keyword evidence="13" id="KW-1185">Reference proteome</keyword>
<dbReference type="InterPro" id="IPR018114">
    <property type="entry name" value="TRYPSIN_HIS"/>
</dbReference>
<dbReference type="PANTHER" id="PTHR24260">
    <property type="match status" value="1"/>
</dbReference>
<evidence type="ECO:0000256" key="4">
    <source>
        <dbReference type="ARBA" id="ARBA00022729"/>
    </source>
</evidence>
<evidence type="ECO:0000256" key="10">
    <source>
        <dbReference type="SAM" id="SignalP"/>
    </source>
</evidence>
<evidence type="ECO:0000256" key="7">
    <source>
        <dbReference type="ARBA" id="ARBA00023145"/>
    </source>
</evidence>
<keyword evidence="3" id="KW-0645">Protease</keyword>
<evidence type="ECO:0000259" key="11">
    <source>
        <dbReference type="PROSITE" id="PS50240"/>
    </source>
</evidence>
<dbReference type="PROSITE" id="PS50240">
    <property type="entry name" value="TRYPSIN_DOM"/>
    <property type="match status" value="1"/>
</dbReference>
<dbReference type="PROSITE" id="PS00134">
    <property type="entry name" value="TRYPSIN_HIS"/>
    <property type="match status" value="1"/>
</dbReference>
<keyword evidence="2" id="KW-0964">Secreted</keyword>
<evidence type="ECO:0000256" key="5">
    <source>
        <dbReference type="ARBA" id="ARBA00022801"/>
    </source>
</evidence>
<dbReference type="Pfam" id="PF00089">
    <property type="entry name" value="Trypsin"/>
    <property type="match status" value="1"/>
</dbReference>
<keyword evidence="6" id="KW-0720">Serine protease</keyword>
<dbReference type="Gene3D" id="2.40.10.10">
    <property type="entry name" value="Trypsin-like serine proteases"/>
    <property type="match status" value="1"/>
</dbReference>
<evidence type="ECO:0000313" key="12">
    <source>
        <dbReference type="EMBL" id="KAJ9576185.1"/>
    </source>
</evidence>
<evidence type="ECO:0000256" key="1">
    <source>
        <dbReference type="ARBA" id="ARBA00004613"/>
    </source>
</evidence>
<dbReference type="InterPro" id="IPR001254">
    <property type="entry name" value="Trypsin_dom"/>
</dbReference>
<feature type="region of interest" description="Disordered" evidence="9">
    <location>
        <begin position="153"/>
        <end position="173"/>
    </location>
</feature>
<keyword evidence="4 10" id="KW-0732">Signal</keyword>
<dbReference type="InterPro" id="IPR031986">
    <property type="entry name" value="GD_N"/>
</dbReference>
<dbReference type="PANTHER" id="PTHR24260:SF143">
    <property type="entry name" value="SERINE PROTEASE GD-LIKE PROTEIN"/>
    <property type="match status" value="1"/>
</dbReference>
<dbReference type="SMART" id="SM00020">
    <property type="entry name" value="Tryp_SPc"/>
    <property type="match status" value="1"/>
</dbReference>
<keyword evidence="5" id="KW-0378">Hydrolase</keyword>
<evidence type="ECO:0000256" key="3">
    <source>
        <dbReference type="ARBA" id="ARBA00022670"/>
    </source>
</evidence>
<feature type="signal peptide" evidence="10">
    <location>
        <begin position="1"/>
        <end position="23"/>
    </location>
</feature>
<dbReference type="InterPro" id="IPR043504">
    <property type="entry name" value="Peptidase_S1_PA_chymotrypsin"/>
</dbReference>
<dbReference type="InterPro" id="IPR009003">
    <property type="entry name" value="Peptidase_S1_PA"/>
</dbReference>
<comment type="subcellular location">
    <subcellularLocation>
        <location evidence="1">Secreted</location>
    </subcellularLocation>
</comment>
<evidence type="ECO:0000256" key="9">
    <source>
        <dbReference type="SAM" id="MobiDB-lite"/>
    </source>
</evidence>
<dbReference type="PRINTS" id="PR00722">
    <property type="entry name" value="CHYMOTRYPSIN"/>
</dbReference>
<dbReference type="FunFam" id="2.40.10.10:FF:000146">
    <property type="entry name" value="Serine protease 53"/>
    <property type="match status" value="1"/>
</dbReference>
<dbReference type="GO" id="GO:0004252">
    <property type="term" value="F:serine-type endopeptidase activity"/>
    <property type="evidence" value="ECO:0007669"/>
    <property type="project" value="InterPro"/>
</dbReference>